<feature type="region of interest" description="Disordered" evidence="1">
    <location>
        <begin position="1"/>
        <end position="23"/>
    </location>
</feature>
<dbReference type="InterPro" id="IPR006311">
    <property type="entry name" value="TAT_signal"/>
</dbReference>
<evidence type="ECO:0000259" key="2">
    <source>
        <dbReference type="Pfam" id="PF00149"/>
    </source>
</evidence>
<dbReference type="AlphaFoldDB" id="A0A418KSR1"/>
<dbReference type="GO" id="GO:0005737">
    <property type="term" value="C:cytoplasm"/>
    <property type="evidence" value="ECO:0007669"/>
    <property type="project" value="TreeGrafter"/>
</dbReference>
<keyword evidence="4" id="KW-1185">Reference proteome</keyword>
<comment type="caution">
    <text evidence="3">The sequence shown here is derived from an EMBL/GenBank/DDBJ whole genome shotgun (WGS) entry which is preliminary data.</text>
</comment>
<accession>A0A418KSR1</accession>
<gene>
    <name evidence="3" type="ORF">DY240_09145</name>
</gene>
<dbReference type="OrthoDB" id="9816081at2"/>
<dbReference type="GO" id="GO:0016788">
    <property type="term" value="F:hydrolase activity, acting on ester bonds"/>
    <property type="evidence" value="ECO:0007669"/>
    <property type="project" value="TreeGrafter"/>
</dbReference>
<dbReference type="Gene3D" id="3.60.21.10">
    <property type="match status" value="1"/>
</dbReference>
<name>A0A418KSR1_9ACTN</name>
<dbReference type="EMBL" id="QUAL01000082">
    <property type="protein sequence ID" value="RIQ28193.1"/>
    <property type="molecule type" value="Genomic_DNA"/>
</dbReference>
<dbReference type="SUPFAM" id="SSF56300">
    <property type="entry name" value="Metallo-dependent phosphatases"/>
    <property type="match status" value="1"/>
</dbReference>
<evidence type="ECO:0000313" key="4">
    <source>
        <dbReference type="Proteomes" id="UP000284057"/>
    </source>
</evidence>
<proteinExistence type="predicted"/>
<dbReference type="PANTHER" id="PTHR32440">
    <property type="entry name" value="PHOSPHATASE DCR2-RELATED-RELATED"/>
    <property type="match status" value="1"/>
</dbReference>
<protein>
    <submittedName>
        <fullName evidence="3">Phosphoesterase</fullName>
    </submittedName>
</protein>
<reference evidence="3 4" key="1">
    <citation type="submission" date="2018-09" db="EMBL/GenBank/DDBJ databases">
        <title>Isolation, diversity and antifungal activity of actinobacteria from wheat.</title>
        <authorList>
            <person name="Han C."/>
        </authorList>
    </citation>
    <scope>NUCLEOTIDE SEQUENCE [LARGE SCALE GENOMIC DNA]</scope>
    <source>
        <strain evidence="3 4">NEAU-YY265</strain>
    </source>
</reference>
<dbReference type="Proteomes" id="UP000284057">
    <property type="component" value="Unassembled WGS sequence"/>
</dbReference>
<organism evidence="3 4">
    <name type="scientific">Jiangella rhizosphaerae</name>
    <dbReference type="NCBI Taxonomy" id="2293569"/>
    <lineage>
        <taxon>Bacteria</taxon>
        <taxon>Bacillati</taxon>
        <taxon>Actinomycetota</taxon>
        <taxon>Actinomycetes</taxon>
        <taxon>Jiangellales</taxon>
        <taxon>Jiangellaceae</taxon>
        <taxon>Jiangella</taxon>
    </lineage>
</organism>
<dbReference type="PROSITE" id="PS51318">
    <property type="entry name" value="TAT"/>
    <property type="match status" value="1"/>
</dbReference>
<dbReference type="PANTHER" id="PTHR32440:SF0">
    <property type="entry name" value="PHOSPHATASE DCR2-RELATED"/>
    <property type="match status" value="1"/>
</dbReference>
<dbReference type="InterPro" id="IPR029052">
    <property type="entry name" value="Metallo-depent_PP-like"/>
</dbReference>
<feature type="domain" description="Calcineurin-like phosphoesterase" evidence="2">
    <location>
        <begin position="66"/>
        <end position="323"/>
    </location>
</feature>
<dbReference type="CDD" id="cd07383">
    <property type="entry name" value="MPP_Dcr2"/>
    <property type="match status" value="1"/>
</dbReference>
<dbReference type="Pfam" id="PF00149">
    <property type="entry name" value="Metallophos"/>
    <property type="match status" value="1"/>
</dbReference>
<dbReference type="InterPro" id="IPR004843">
    <property type="entry name" value="Calcineurin-like_PHP"/>
</dbReference>
<sequence length="406" mass="45112">MTEHDQQSTEQHAETAPGWDRRDFVRMGGLGTAALALGATGALTGAAPAGAADEDRPLRFTADGTFKIVQFNDTQDDERIDRRTIELMEKVLDTEQPDLVVHNGDNITGGCANATEMKQAMNNIVQPMEERGIPWVITYGNHDEDSTPETGMDEEDMLAFYRSYRHNLNQPSPRGVTGSGNMNLLIRGARGQRPVFNLFLLDSGRYAPSAIAGQDFAGYPTWDWLRMNQVHWYTETSELVEKRAGQKVPALMFIHIPLWEYRFMWFASVDSRTAADHERAVAKHGIVGERNEDECPGPFNSGMFSAILDRGDVRGVFCGHDHVNTYVGNYYGVMLGYSGNTGFGTYGLSGAERNRLRGARVFNLTQQDGDVDIETHMVFAGDLGIDLTANDQSIDPLPLPEGRRRK</sequence>
<evidence type="ECO:0000313" key="3">
    <source>
        <dbReference type="EMBL" id="RIQ28193.1"/>
    </source>
</evidence>
<evidence type="ECO:0000256" key="1">
    <source>
        <dbReference type="SAM" id="MobiDB-lite"/>
    </source>
</evidence>
<dbReference type="RefSeq" id="WP_119659626.1">
    <property type="nucleotide sequence ID" value="NZ_QUAL01000082.1"/>
</dbReference>